<reference evidence="1" key="1">
    <citation type="submission" date="2022-03" db="EMBL/GenBank/DDBJ databases">
        <authorList>
            <person name="Sayadi A."/>
        </authorList>
    </citation>
    <scope>NUCLEOTIDE SEQUENCE</scope>
</reference>
<evidence type="ECO:0000313" key="1">
    <source>
        <dbReference type="EMBL" id="CAH2001398.1"/>
    </source>
</evidence>
<evidence type="ECO:0000313" key="2">
    <source>
        <dbReference type="Proteomes" id="UP001152888"/>
    </source>
</evidence>
<dbReference type="EMBL" id="CAKOFQ010007448">
    <property type="protein sequence ID" value="CAH2001398.1"/>
    <property type="molecule type" value="Genomic_DNA"/>
</dbReference>
<accession>A0A9P0LRR7</accession>
<organism evidence="1 2">
    <name type="scientific">Acanthoscelides obtectus</name>
    <name type="common">Bean weevil</name>
    <name type="synonym">Bruchus obtectus</name>
    <dbReference type="NCBI Taxonomy" id="200917"/>
    <lineage>
        <taxon>Eukaryota</taxon>
        <taxon>Metazoa</taxon>
        <taxon>Ecdysozoa</taxon>
        <taxon>Arthropoda</taxon>
        <taxon>Hexapoda</taxon>
        <taxon>Insecta</taxon>
        <taxon>Pterygota</taxon>
        <taxon>Neoptera</taxon>
        <taxon>Endopterygota</taxon>
        <taxon>Coleoptera</taxon>
        <taxon>Polyphaga</taxon>
        <taxon>Cucujiformia</taxon>
        <taxon>Chrysomeloidea</taxon>
        <taxon>Chrysomelidae</taxon>
        <taxon>Bruchinae</taxon>
        <taxon>Bruchini</taxon>
        <taxon>Acanthoscelides</taxon>
    </lineage>
</organism>
<dbReference type="Proteomes" id="UP001152888">
    <property type="component" value="Unassembled WGS sequence"/>
</dbReference>
<dbReference type="AlphaFoldDB" id="A0A9P0LRR7"/>
<proteinExistence type="predicted"/>
<name>A0A9P0LRR7_ACAOB</name>
<gene>
    <name evidence="1" type="ORF">ACAOBT_LOCUS26173</name>
</gene>
<sequence length="58" mass="6492">MAKSPPNPTHNASMYLRATPKKILHLQRAPLSRRLHQNRYVLVNVGLGLAVHLGRGLK</sequence>
<keyword evidence="2" id="KW-1185">Reference proteome</keyword>
<comment type="caution">
    <text evidence="1">The sequence shown here is derived from an EMBL/GenBank/DDBJ whole genome shotgun (WGS) entry which is preliminary data.</text>
</comment>
<protein>
    <submittedName>
        <fullName evidence="1">Uncharacterized protein</fullName>
    </submittedName>
</protein>